<accession>A0ABW2DGR4</accession>
<dbReference type="PANTHER" id="PTHR47791">
    <property type="entry name" value="MEIOTICALLY UP-REGULATED GENE 191 PROTEIN"/>
    <property type="match status" value="1"/>
</dbReference>
<gene>
    <name evidence="1" type="ORF">ACFQHR_05525</name>
</gene>
<dbReference type="Pfam" id="PF03663">
    <property type="entry name" value="Glyco_hydro_76"/>
    <property type="match status" value="1"/>
</dbReference>
<sequence>MMKNLNKWGLSIIMVFLFACCTEKVGGDFVDPSPDGSGNGGGGNPLYDAKTYKEKSKAVFDHIIKHYSVNGTNYFLENYPKQGGDRPVAYFWSHSTLFTGAIWQLALGYNDPSIQKVINGLDEYWDVNRTPFAFQSYPNEFGGGDRFYDDNAIAGLDDVLAYEVTNQPSFLRRAEDALAFDMSGESMDQGGGIFWSEQLRLNNPGNPNTVKAANATALSALLALKLYKITNKPQYLEFAQRIYTWNKNKLQDPADKNYWNDVHAVTGVINKMKWAYNSGAMISNAVLLYEITGNVEHLNEAKSVARASYNHFTHDVPGVGKFFPSHDPYFTMHLLRGYLDLYEVDKNPEYINTLIMNVDYAWKSARNSAGFFLEDWSGKTRGREAWLINQTCMVEIYALISDFKRE</sequence>
<dbReference type="InterPro" id="IPR008928">
    <property type="entry name" value="6-hairpin_glycosidase_sf"/>
</dbReference>
<evidence type="ECO:0000313" key="1">
    <source>
        <dbReference type="EMBL" id="MFC6997075.1"/>
    </source>
</evidence>
<dbReference type="GO" id="GO:0016787">
    <property type="term" value="F:hydrolase activity"/>
    <property type="evidence" value="ECO:0007669"/>
    <property type="project" value="UniProtKB-KW"/>
</dbReference>
<dbReference type="InterPro" id="IPR014512">
    <property type="entry name" value="O_gly_hydro"/>
</dbReference>
<name>A0ABW2DGR4_9BACT</name>
<keyword evidence="2" id="KW-1185">Reference proteome</keyword>
<proteinExistence type="predicted"/>
<dbReference type="Proteomes" id="UP001596405">
    <property type="component" value="Unassembled WGS sequence"/>
</dbReference>
<dbReference type="RefSeq" id="WP_082882807.1">
    <property type="nucleotide sequence ID" value="NZ_JBHSYQ010000003.1"/>
</dbReference>
<organism evidence="1 2">
    <name type="scientific">Rufibacter roseus</name>
    <dbReference type="NCBI Taxonomy" id="1567108"/>
    <lineage>
        <taxon>Bacteria</taxon>
        <taxon>Pseudomonadati</taxon>
        <taxon>Bacteroidota</taxon>
        <taxon>Cytophagia</taxon>
        <taxon>Cytophagales</taxon>
        <taxon>Hymenobacteraceae</taxon>
        <taxon>Rufibacter</taxon>
    </lineage>
</organism>
<dbReference type="EMBL" id="JBHSYQ010000003">
    <property type="protein sequence ID" value="MFC6997075.1"/>
    <property type="molecule type" value="Genomic_DNA"/>
</dbReference>
<dbReference type="InterPro" id="IPR053169">
    <property type="entry name" value="MUG_Protein"/>
</dbReference>
<keyword evidence="1" id="KW-0378">Hydrolase</keyword>
<dbReference type="InterPro" id="IPR005198">
    <property type="entry name" value="Glyco_hydro_76"/>
</dbReference>
<dbReference type="PIRSF" id="PIRSF021505">
    <property type="entry name" value="O_gly_hdrol"/>
    <property type="match status" value="1"/>
</dbReference>
<dbReference type="PROSITE" id="PS51257">
    <property type="entry name" value="PROKAR_LIPOPROTEIN"/>
    <property type="match status" value="1"/>
</dbReference>
<reference evidence="2" key="1">
    <citation type="journal article" date="2019" name="Int. J. Syst. Evol. Microbiol.">
        <title>The Global Catalogue of Microorganisms (GCM) 10K type strain sequencing project: providing services to taxonomists for standard genome sequencing and annotation.</title>
        <authorList>
            <consortium name="The Broad Institute Genomics Platform"/>
            <consortium name="The Broad Institute Genome Sequencing Center for Infectious Disease"/>
            <person name="Wu L."/>
            <person name="Ma J."/>
        </authorList>
    </citation>
    <scope>NUCLEOTIDE SEQUENCE [LARGE SCALE GENOMIC DNA]</scope>
    <source>
        <strain evidence="2">CGMCC 4.7393</strain>
    </source>
</reference>
<evidence type="ECO:0000313" key="2">
    <source>
        <dbReference type="Proteomes" id="UP001596405"/>
    </source>
</evidence>
<dbReference type="PANTHER" id="PTHR47791:SF4">
    <property type="entry name" value="(PUTATIVE SECRETED PROTEIN)-RELATED"/>
    <property type="match status" value="1"/>
</dbReference>
<comment type="caution">
    <text evidence="1">The sequence shown here is derived from an EMBL/GenBank/DDBJ whole genome shotgun (WGS) entry which is preliminary data.</text>
</comment>
<protein>
    <submittedName>
        <fullName evidence="1">Glycoside hydrolase family 76 protein</fullName>
    </submittedName>
</protein>
<dbReference type="SUPFAM" id="SSF48208">
    <property type="entry name" value="Six-hairpin glycosidases"/>
    <property type="match status" value="1"/>
</dbReference>
<dbReference type="Gene3D" id="1.50.10.20">
    <property type="match status" value="1"/>
</dbReference>